<proteinExistence type="predicted"/>
<protein>
    <submittedName>
        <fullName evidence="2">Uncharacterized protein</fullName>
    </submittedName>
</protein>
<evidence type="ECO:0000313" key="2">
    <source>
        <dbReference type="EMBL" id="KAJ8403033.1"/>
    </source>
</evidence>
<keyword evidence="3" id="KW-1185">Reference proteome</keyword>
<gene>
    <name evidence="2" type="ORF">AAFF_G00359490</name>
</gene>
<feature type="compositionally biased region" description="Basic residues" evidence="1">
    <location>
        <begin position="21"/>
        <end position="35"/>
    </location>
</feature>
<dbReference type="AlphaFoldDB" id="A0AAD7WNB8"/>
<evidence type="ECO:0000256" key="1">
    <source>
        <dbReference type="SAM" id="MobiDB-lite"/>
    </source>
</evidence>
<sequence length="159" mass="16462">MAVPARPAGLAGSGLGLRVQRRAHAGLSPKRGRSRLRSEESPGGGERVFPILNPFSGRSPKTIEKIQKSAPCFQRLASGGTYGRARIQLYPFGMICALGSGPEADVAPSVRGGGAIRAVLAPGQAWPAAACDLESRRGARPTLLLPLTGAQQVQALSGI</sequence>
<comment type="caution">
    <text evidence="2">The sequence shown here is derived from an EMBL/GenBank/DDBJ whole genome shotgun (WGS) entry which is preliminary data.</text>
</comment>
<evidence type="ECO:0000313" key="3">
    <source>
        <dbReference type="Proteomes" id="UP001221898"/>
    </source>
</evidence>
<feature type="region of interest" description="Disordered" evidence="1">
    <location>
        <begin position="21"/>
        <end position="47"/>
    </location>
</feature>
<organism evidence="2 3">
    <name type="scientific">Aldrovandia affinis</name>
    <dbReference type="NCBI Taxonomy" id="143900"/>
    <lineage>
        <taxon>Eukaryota</taxon>
        <taxon>Metazoa</taxon>
        <taxon>Chordata</taxon>
        <taxon>Craniata</taxon>
        <taxon>Vertebrata</taxon>
        <taxon>Euteleostomi</taxon>
        <taxon>Actinopterygii</taxon>
        <taxon>Neopterygii</taxon>
        <taxon>Teleostei</taxon>
        <taxon>Notacanthiformes</taxon>
        <taxon>Halosauridae</taxon>
        <taxon>Aldrovandia</taxon>
    </lineage>
</organism>
<reference evidence="2" key="1">
    <citation type="journal article" date="2023" name="Science">
        <title>Genome structures resolve the early diversification of teleost fishes.</title>
        <authorList>
            <person name="Parey E."/>
            <person name="Louis A."/>
            <person name="Montfort J."/>
            <person name="Bouchez O."/>
            <person name="Roques C."/>
            <person name="Iampietro C."/>
            <person name="Lluch J."/>
            <person name="Castinel A."/>
            <person name="Donnadieu C."/>
            <person name="Desvignes T."/>
            <person name="Floi Bucao C."/>
            <person name="Jouanno E."/>
            <person name="Wen M."/>
            <person name="Mejri S."/>
            <person name="Dirks R."/>
            <person name="Jansen H."/>
            <person name="Henkel C."/>
            <person name="Chen W.J."/>
            <person name="Zahm M."/>
            <person name="Cabau C."/>
            <person name="Klopp C."/>
            <person name="Thompson A.W."/>
            <person name="Robinson-Rechavi M."/>
            <person name="Braasch I."/>
            <person name="Lecointre G."/>
            <person name="Bobe J."/>
            <person name="Postlethwait J.H."/>
            <person name="Berthelot C."/>
            <person name="Roest Crollius H."/>
            <person name="Guiguen Y."/>
        </authorList>
    </citation>
    <scope>NUCLEOTIDE SEQUENCE</scope>
    <source>
        <strain evidence="2">NC1722</strain>
    </source>
</reference>
<name>A0AAD7WNB8_9TELE</name>
<dbReference type="Proteomes" id="UP001221898">
    <property type="component" value="Unassembled WGS sequence"/>
</dbReference>
<accession>A0AAD7WNB8</accession>
<dbReference type="EMBL" id="JAINUG010000060">
    <property type="protein sequence ID" value="KAJ8403033.1"/>
    <property type="molecule type" value="Genomic_DNA"/>
</dbReference>